<feature type="transmembrane region" description="Helical" evidence="7">
    <location>
        <begin position="295"/>
        <end position="315"/>
    </location>
</feature>
<evidence type="ECO:0000256" key="6">
    <source>
        <dbReference type="ARBA" id="ARBA00023136"/>
    </source>
</evidence>
<dbReference type="Proteomes" id="UP000184517">
    <property type="component" value="Unassembled WGS sequence"/>
</dbReference>
<dbReference type="GO" id="GO:0012505">
    <property type="term" value="C:endomembrane system"/>
    <property type="evidence" value="ECO:0007669"/>
    <property type="project" value="UniProtKB-SubCell"/>
</dbReference>
<dbReference type="EMBL" id="FQVF01000008">
    <property type="protein sequence ID" value="SHF47451.1"/>
    <property type="molecule type" value="Genomic_DNA"/>
</dbReference>
<dbReference type="OrthoDB" id="9795150at2"/>
<dbReference type="InterPro" id="IPR051788">
    <property type="entry name" value="MFS_Transporter"/>
</dbReference>
<feature type="transmembrane region" description="Helical" evidence="7">
    <location>
        <begin position="271"/>
        <end position="289"/>
    </location>
</feature>
<feature type="transmembrane region" description="Helical" evidence="7">
    <location>
        <begin position="123"/>
        <end position="143"/>
    </location>
</feature>
<dbReference type="GO" id="GO:0016020">
    <property type="term" value="C:membrane"/>
    <property type="evidence" value="ECO:0007669"/>
    <property type="project" value="TreeGrafter"/>
</dbReference>
<evidence type="ECO:0000256" key="7">
    <source>
        <dbReference type="SAM" id="Phobius"/>
    </source>
</evidence>
<dbReference type="AlphaFoldDB" id="A0A1M5BYC2"/>
<keyword evidence="4 7" id="KW-0812">Transmembrane</keyword>
<evidence type="ECO:0000256" key="1">
    <source>
        <dbReference type="ARBA" id="ARBA00004127"/>
    </source>
</evidence>
<feature type="domain" description="Major facilitator superfamily (MFS) profile" evidence="8">
    <location>
        <begin position="3"/>
        <end position="380"/>
    </location>
</feature>
<feature type="transmembrane region" description="Helical" evidence="7">
    <location>
        <begin position="327"/>
        <end position="349"/>
    </location>
</feature>
<dbReference type="Gene3D" id="1.20.1250.20">
    <property type="entry name" value="MFS general substrate transporter like domains"/>
    <property type="match status" value="2"/>
</dbReference>
<dbReference type="GO" id="GO:0022857">
    <property type="term" value="F:transmembrane transporter activity"/>
    <property type="evidence" value="ECO:0007669"/>
    <property type="project" value="InterPro"/>
</dbReference>
<accession>A0A1M5BYC2</accession>
<evidence type="ECO:0000256" key="4">
    <source>
        <dbReference type="ARBA" id="ARBA00022692"/>
    </source>
</evidence>
<reference evidence="10" key="1">
    <citation type="submission" date="2016-11" db="EMBL/GenBank/DDBJ databases">
        <authorList>
            <person name="Varghese N."/>
            <person name="Submissions S."/>
        </authorList>
    </citation>
    <scope>NUCLEOTIDE SEQUENCE [LARGE SCALE GENOMIC DNA]</scope>
    <source>
        <strain evidence="10">DSM 16579</strain>
    </source>
</reference>
<feature type="transmembrane region" description="Helical" evidence="7">
    <location>
        <begin position="243"/>
        <end position="264"/>
    </location>
</feature>
<protein>
    <submittedName>
        <fullName evidence="9">Fucose permease</fullName>
    </submittedName>
</protein>
<gene>
    <name evidence="9" type="ORF">SAMN02745753_02020</name>
</gene>
<feature type="transmembrane region" description="Helical" evidence="7">
    <location>
        <begin position="38"/>
        <end position="58"/>
    </location>
</feature>
<dbReference type="InterPro" id="IPR020846">
    <property type="entry name" value="MFS_dom"/>
</dbReference>
<dbReference type="InterPro" id="IPR011701">
    <property type="entry name" value="MFS"/>
</dbReference>
<comment type="similarity">
    <text evidence="2">Belongs to the major facilitator superfamily.</text>
</comment>
<name>A0A1M5BYC2_9GAMM</name>
<dbReference type="PANTHER" id="PTHR23514">
    <property type="entry name" value="BYPASS OF STOP CODON PROTEIN 6"/>
    <property type="match status" value="1"/>
</dbReference>
<proteinExistence type="inferred from homology"/>
<keyword evidence="3" id="KW-0813">Transport</keyword>
<feature type="transmembrane region" description="Helical" evidence="7">
    <location>
        <begin position="90"/>
        <end position="111"/>
    </location>
</feature>
<evidence type="ECO:0000256" key="5">
    <source>
        <dbReference type="ARBA" id="ARBA00022989"/>
    </source>
</evidence>
<dbReference type="RefSeq" id="WP_072839576.1">
    <property type="nucleotide sequence ID" value="NZ_FQVF01000008.1"/>
</dbReference>
<evidence type="ECO:0000313" key="10">
    <source>
        <dbReference type="Proteomes" id="UP000184517"/>
    </source>
</evidence>
<sequence length="389" mass="41748">MLLLFIIYIAFISLGLPDAVLGSSWPVMKNDLNASLEFAGVISLIISAGTVISSLFVTKAIHYFGIGKVVALSVLLTAVALLGFSMSNMAWALVFLAIPLGVGAGAVDAALNNFVALHYKAKHMNYLHSFWGVGATAGPLLMANYLALKEGWRDGYITIAIVQFLLVILLFAALPLWKKFVINSVRSDETSAPLVTNASALKMKGVPLQLVVFFSYCSIEMSTGLWAASYLTTQRSILPADAAFWVAMYYLGITVGRFACGVIAEKVAEETLIRSGVVIILLGCILLALPFSDELAKIGLIFIGLGCAPIFPNTIQMTPKRFGSSASQAIIGLSMATAYIGIMVVPPILGATAKVFTFASFPMILLLLAGIILLTTERLRRYSDMSLRQ</sequence>
<comment type="subcellular location">
    <subcellularLocation>
        <location evidence="1">Endomembrane system</location>
        <topology evidence="1">Multi-pass membrane protein</topology>
    </subcellularLocation>
</comment>
<organism evidence="9 10">
    <name type="scientific">Marinomonas polaris DSM 16579</name>
    <dbReference type="NCBI Taxonomy" id="1122206"/>
    <lineage>
        <taxon>Bacteria</taxon>
        <taxon>Pseudomonadati</taxon>
        <taxon>Pseudomonadota</taxon>
        <taxon>Gammaproteobacteria</taxon>
        <taxon>Oceanospirillales</taxon>
        <taxon>Oceanospirillaceae</taxon>
        <taxon>Marinomonas</taxon>
    </lineage>
</organism>
<keyword evidence="10" id="KW-1185">Reference proteome</keyword>
<evidence type="ECO:0000256" key="2">
    <source>
        <dbReference type="ARBA" id="ARBA00008335"/>
    </source>
</evidence>
<dbReference type="STRING" id="1122206.SAMN02745753_02020"/>
<feature type="transmembrane region" description="Helical" evidence="7">
    <location>
        <begin position="355"/>
        <end position="375"/>
    </location>
</feature>
<evidence type="ECO:0000313" key="9">
    <source>
        <dbReference type="EMBL" id="SHF47451.1"/>
    </source>
</evidence>
<dbReference type="PROSITE" id="PS50850">
    <property type="entry name" value="MFS"/>
    <property type="match status" value="1"/>
</dbReference>
<dbReference type="InterPro" id="IPR036259">
    <property type="entry name" value="MFS_trans_sf"/>
</dbReference>
<evidence type="ECO:0000259" key="8">
    <source>
        <dbReference type="PROSITE" id="PS50850"/>
    </source>
</evidence>
<feature type="transmembrane region" description="Helical" evidence="7">
    <location>
        <begin position="155"/>
        <end position="177"/>
    </location>
</feature>
<dbReference type="Pfam" id="PF07690">
    <property type="entry name" value="MFS_1"/>
    <property type="match status" value="1"/>
</dbReference>
<feature type="transmembrane region" description="Helical" evidence="7">
    <location>
        <begin position="65"/>
        <end position="84"/>
    </location>
</feature>
<dbReference type="PANTHER" id="PTHR23514:SF3">
    <property type="entry name" value="BYPASS OF STOP CODON PROTEIN 6"/>
    <property type="match status" value="1"/>
</dbReference>
<keyword evidence="5 7" id="KW-1133">Transmembrane helix</keyword>
<evidence type="ECO:0000256" key="3">
    <source>
        <dbReference type="ARBA" id="ARBA00022448"/>
    </source>
</evidence>
<keyword evidence="6 7" id="KW-0472">Membrane</keyword>
<dbReference type="SUPFAM" id="SSF103473">
    <property type="entry name" value="MFS general substrate transporter"/>
    <property type="match status" value="1"/>
</dbReference>